<dbReference type="InterPro" id="IPR012347">
    <property type="entry name" value="Ferritin-like"/>
</dbReference>
<dbReference type="Pfam" id="PF11553">
    <property type="entry name" value="DUF3231"/>
    <property type="match status" value="2"/>
</dbReference>
<evidence type="ECO:0000313" key="2">
    <source>
        <dbReference type="Proteomes" id="UP000031967"/>
    </source>
</evidence>
<sequence length="338" mass="38116">MDKDRERSIRLTSGEISNLWTSYMNDTMAACGIKYFLAKVEDAQVKSVLEYALELSHNHVKRIKQFFSEEQFPIPIGFTEEDVEANAPRLYSDKFFLLYMVNMGRFGLSSYSIALSTSSRADIREFYSECIASTTELFNKATEAMQEKGLHVRPPSIPTPSQAEMVHDQSFFGNFLNIGKKRPLLAVEINNLAYNIERNTLGKSLIMGFSQVAQTKEVRQYFERGRDIAQKHIEIFSEMLTNEHLQAPMTWDSEVTDSTTPPFSDKLMMYHVSGLIAAGMGQYGMAASTSPRGDLTAMYARLSVELGDYANDGANIMIQNGWLEKPPQTVDREALAKA</sequence>
<dbReference type="EMBL" id="JXAK01000046">
    <property type="protein sequence ID" value="KIL38981.1"/>
    <property type="molecule type" value="Genomic_DNA"/>
</dbReference>
<comment type="caution">
    <text evidence="1">The sequence shown here is derived from an EMBL/GenBank/DDBJ whole genome shotgun (WGS) entry which is preliminary data.</text>
</comment>
<evidence type="ECO:0000313" key="1">
    <source>
        <dbReference type="EMBL" id="KIL38981.1"/>
    </source>
</evidence>
<organism evidence="1 2">
    <name type="scientific">Gordoniibacillus kamchatkensis</name>
    <dbReference type="NCBI Taxonomy" id="1590651"/>
    <lineage>
        <taxon>Bacteria</taxon>
        <taxon>Bacillati</taxon>
        <taxon>Bacillota</taxon>
        <taxon>Bacilli</taxon>
        <taxon>Bacillales</taxon>
        <taxon>Paenibacillaceae</taxon>
        <taxon>Gordoniibacillus</taxon>
    </lineage>
</organism>
<dbReference type="RefSeq" id="WP_041050010.1">
    <property type="nucleotide sequence ID" value="NZ_JXAK01000046.1"/>
</dbReference>
<reference evidence="1 2" key="1">
    <citation type="submission" date="2014-12" db="EMBL/GenBank/DDBJ databases">
        <title>Draft genome sequence of Paenibacillus kamchatkensis strain B-2647.</title>
        <authorList>
            <person name="Karlyshev A.V."/>
            <person name="Kudryashova E.B."/>
        </authorList>
    </citation>
    <scope>NUCLEOTIDE SEQUENCE [LARGE SCALE GENOMIC DNA]</scope>
    <source>
        <strain evidence="1 2">VKM B-2647</strain>
    </source>
</reference>
<proteinExistence type="predicted"/>
<gene>
    <name evidence="1" type="ORF">SD70_22825</name>
</gene>
<accession>A0ABR5AD48</accession>
<dbReference type="InterPro" id="IPR021617">
    <property type="entry name" value="DUF3231"/>
</dbReference>
<protein>
    <recommendedName>
        <fullName evidence="3">DUF3231 family protein</fullName>
    </recommendedName>
</protein>
<dbReference type="Proteomes" id="UP000031967">
    <property type="component" value="Unassembled WGS sequence"/>
</dbReference>
<dbReference type="Gene3D" id="1.20.1260.10">
    <property type="match status" value="2"/>
</dbReference>
<name>A0ABR5AD48_9BACL</name>
<keyword evidence="2" id="KW-1185">Reference proteome</keyword>
<evidence type="ECO:0008006" key="3">
    <source>
        <dbReference type="Google" id="ProtNLM"/>
    </source>
</evidence>